<dbReference type="EMBL" id="AWUE01022815">
    <property type="protein sequence ID" value="OMO55951.1"/>
    <property type="molecule type" value="Genomic_DNA"/>
</dbReference>
<evidence type="ECO:0000256" key="1">
    <source>
        <dbReference type="SAM" id="MobiDB-lite"/>
    </source>
</evidence>
<dbReference type="AlphaFoldDB" id="A0A1R3GD12"/>
<evidence type="ECO:0000313" key="2">
    <source>
        <dbReference type="EMBL" id="OMO55951.1"/>
    </source>
</evidence>
<evidence type="ECO:0000313" key="3">
    <source>
        <dbReference type="Proteomes" id="UP000187203"/>
    </source>
</evidence>
<accession>A0A1R3GD12</accession>
<name>A0A1R3GD12_9ROSI</name>
<reference evidence="3" key="1">
    <citation type="submission" date="2013-09" db="EMBL/GenBank/DDBJ databases">
        <title>Corchorus olitorius genome sequencing.</title>
        <authorList>
            <person name="Alam M."/>
            <person name="Haque M.S."/>
            <person name="Islam M.S."/>
            <person name="Emdad E.M."/>
            <person name="Islam M.M."/>
            <person name="Ahmed B."/>
            <person name="Halim A."/>
            <person name="Hossen Q.M.M."/>
            <person name="Hossain M.Z."/>
            <person name="Ahmed R."/>
            <person name="Khan M.M."/>
            <person name="Islam R."/>
            <person name="Rashid M.M."/>
            <person name="Khan S.A."/>
            <person name="Rahman M.S."/>
            <person name="Alam M."/>
            <person name="Yahiya A.S."/>
            <person name="Khan M.S."/>
            <person name="Azam M.S."/>
            <person name="Haque T."/>
            <person name="Lashkar M.Z.H."/>
            <person name="Akhand A.I."/>
            <person name="Morshed G."/>
            <person name="Roy S."/>
            <person name="Uddin K.S."/>
            <person name="Rabeya T."/>
            <person name="Hossain A.S."/>
            <person name="Chowdhury A."/>
            <person name="Snigdha A.R."/>
            <person name="Mortoza M.S."/>
            <person name="Matin S.A."/>
            <person name="Hoque S.M.E."/>
            <person name="Islam M.K."/>
            <person name="Roy D.K."/>
            <person name="Haider R."/>
            <person name="Moosa M.M."/>
            <person name="Elias S.M."/>
            <person name="Hasan A.M."/>
            <person name="Jahan S."/>
            <person name="Shafiuddin M."/>
            <person name="Mahmood N."/>
            <person name="Shommy N.S."/>
        </authorList>
    </citation>
    <scope>NUCLEOTIDE SEQUENCE [LARGE SCALE GENOMIC DNA]</scope>
    <source>
        <strain evidence="3">cv. O-4</strain>
    </source>
</reference>
<organism evidence="2 3">
    <name type="scientific">Corchorus olitorius</name>
    <dbReference type="NCBI Taxonomy" id="93759"/>
    <lineage>
        <taxon>Eukaryota</taxon>
        <taxon>Viridiplantae</taxon>
        <taxon>Streptophyta</taxon>
        <taxon>Embryophyta</taxon>
        <taxon>Tracheophyta</taxon>
        <taxon>Spermatophyta</taxon>
        <taxon>Magnoliopsida</taxon>
        <taxon>eudicotyledons</taxon>
        <taxon>Gunneridae</taxon>
        <taxon>Pentapetalae</taxon>
        <taxon>rosids</taxon>
        <taxon>malvids</taxon>
        <taxon>Malvales</taxon>
        <taxon>Malvaceae</taxon>
        <taxon>Grewioideae</taxon>
        <taxon>Apeibeae</taxon>
        <taxon>Corchorus</taxon>
    </lineage>
</organism>
<dbReference type="Proteomes" id="UP000187203">
    <property type="component" value="Unassembled WGS sequence"/>
</dbReference>
<sequence length="97" mass="10384">MSTATTGDRPRCIGAKKHSGRPSNFPGMLPVPSSKLGFVERSKADELYSEVPSGSYYSGMGLAILDSFHIADLSSKSMARPFCTKPKPATLAMPMVM</sequence>
<keyword evidence="3" id="KW-1185">Reference proteome</keyword>
<protein>
    <submittedName>
        <fullName evidence="2">Uncharacterized protein</fullName>
    </submittedName>
</protein>
<gene>
    <name evidence="2" type="ORF">COLO4_35835</name>
</gene>
<comment type="caution">
    <text evidence="2">The sequence shown here is derived from an EMBL/GenBank/DDBJ whole genome shotgun (WGS) entry which is preliminary data.</text>
</comment>
<feature type="region of interest" description="Disordered" evidence="1">
    <location>
        <begin position="1"/>
        <end position="28"/>
    </location>
</feature>
<proteinExistence type="predicted"/>